<feature type="domain" description="Ionotropic glutamate receptor C-terminal" evidence="19">
    <location>
        <begin position="381"/>
        <end position="758"/>
    </location>
</feature>
<evidence type="ECO:0000256" key="10">
    <source>
        <dbReference type="ARBA" id="ARBA00023180"/>
    </source>
</evidence>
<evidence type="ECO:0000256" key="13">
    <source>
        <dbReference type="ARBA" id="ARBA00023303"/>
    </source>
</evidence>
<feature type="binding site" evidence="15">
    <location>
        <position position="465"/>
    </location>
    <ligand>
        <name>L-glutamate</name>
        <dbReference type="ChEBI" id="CHEBI:29985"/>
    </ligand>
</feature>
<keyword evidence="9" id="KW-0675">Receptor</keyword>
<evidence type="ECO:0000256" key="16">
    <source>
        <dbReference type="PIRSR" id="PIRSR601508-2"/>
    </source>
</evidence>
<evidence type="ECO:0000259" key="19">
    <source>
        <dbReference type="SMART" id="SM00079"/>
    </source>
</evidence>
<dbReference type="Pfam" id="PF10613">
    <property type="entry name" value="Lig_chan-Glu_bd"/>
    <property type="match status" value="1"/>
</dbReference>
<feature type="transmembrane region" description="Helical" evidence="18">
    <location>
        <begin position="789"/>
        <end position="813"/>
    </location>
</feature>
<dbReference type="AlphaFoldDB" id="A7RPU4"/>
<evidence type="ECO:0000256" key="4">
    <source>
        <dbReference type="ARBA" id="ARBA00022692"/>
    </source>
</evidence>
<dbReference type="PhylomeDB" id="A7RPU4"/>
<dbReference type="InterPro" id="IPR001320">
    <property type="entry name" value="Iontro_rcpt_C"/>
</dbReference>
<dbReference type="PANTHER" id="PTHR18966">
    <property type="entry name" value="IONOTROPIC GLUTAMATE RECEPTOR"/>
    <property type="match status" value="1"/>
</dbReference>
<name>A7RPU4_NEMVE</name>
<evidence type="ECO:0000256" key="12">
    <source>
        <dbReference type="ARBA" id="ARBA00023286"/>
    </source>
</evidence>
<keyword evidence="2" id="KW-0813">Transport</keyword>
<accession>A7RPU4</accession>
<evidence type="ECO:0008006" key="23">
    <source>
        <dbReference type="Google" id="ProtNLM"/>
    </source>
</evidence>
<keyword evidence="4 18" id="KW-0812">Transmembrane</keyword>
<dbReference type="OMA" id="FMQCEIN"/>
<keyword evidence="11" id="KW-0628">Postsynaptic cell membrane</keyword>
<evidence type="ECO:0000256" key="17">
    <source>
        <dbReference type="PIRSR" id="PIRSR601508-3"/>
    </source>
</evidence>
<feature type="transmembrane region" description="Helical" evidence="18">
    <location>
        <begin position="509"/>
        <end position="535"/>
    </location>
</feature>
<feature type="transmembrane region" description="Helical" evidence="18">
    <location>
        <begin position="592"/>
        <end position="613"/>
    </location>
</feature>
<dbReference type="GO" id="GO:0008066">
    <property type="term" value="F:glutamate receptor activity"/>
    <property type="evidence" value="ECO:0000318"/>
    <property type="project" value="GO_Central"/>
</dbReference>
<dbReference type="SUPFAM" id="SSF53822">
    <property type="entry name" value="Periplasmic binding protein-like I"/>
    <property type="match status" value="1"/>
</dbReference>
<keyword evidence="12" id="KW-1071">Ligand-gated ion channel</keyword>
<gene>
    <name evidence="21" type="ORF">NEMVEDRAFT_v1g239847</name>
</gene>
<keyword evidence="10" id="KW-0325">Glycoprotein</keyword>
<feature type="disulfide bond" evidence="17">
    <location>
        <begin position="702"/>
        <end position="762"/>
    </location>
</feature>
<dbReference type="eggNOG" id="KOG1052">
    <property type="taxonomic scope" value="Eukaryota"/>
</dbReference>
<comment type="subcellular location">
    <subcellularLocation>
        <location evidence="1">Cell membrane</location>
        <topology evidence="1">Multi-pass membrane protein</topology>
    </subcellularLocation>
    <subcellularLocation>
        <location evidence="14">Postsynaptic cell membrane</location>
    </subcellularLocation>
</comment>
<dbReference type="GO" id="GO:0035249">
    <property type="term" value="P:synaptic transmission, glutamatergic"/>
    <property type="evidence" value="ECO:0000318"/>
    <property type="project" value="GO_Central"/>
</dbReference>
<dbReference type="FunFam" id="3.40.190.10:FF:000024">
    <property type="entry name" value="Glutamate receptor, ionotropic, delta 1"/>
    <property type="match status" value="1"/>
</dbReference>
<evidence type="ECO:0000313" key="21">
    <source>
        <dbReference type="EMBL" id="EDO46633.1"/>
    </source>
</evidence>
<dbReference type="EMBL" id="DS469526">
    <property type="protein sequence ID" value="EDO46633.1"/>
    <property type="molecule type" value="Genomic_DNA"/>
</dbReference>
<feature type="domain" description="Ionotropic glutamate receptor L-glutamate and glycine-binding" evidence="20">
    <location>
        <begin position="391"/>
        <end position="454"/>
    </location>
</feature>
<dbReference type="FunCoup" id="A7RPU4">
    <property type="interactions" value="71"/>
</dbReference>
<evidence type="ECO:0000256" key="7">
    <source>
        <dbReference type="ARBA" id="ARBA00023065"/>
    </source>
</evidence>
<dbReference type="Gene3D" id="3.40.190.10">
    <property type="entry name" value="Periplasmic binding protein-like II"/>
    <property type="match status" value="1"/>
</dbReference>
<sequence>MYHRSEPPSFFYISHVSYLFSPLDLATAISLVDRGAVAIVGPMELFGVEAIQRFCSELQVPQVAPLTDGLSFTYNPCEQQLLTRMSTGYIPLFKAIVDLIRHYKWKKVSILTSRDNQGREGVADFQELLSNDVEVVNVEHFYVTPELIKNSLRMLLELINKGGARIVVLKCRAHYVPVVMAIAREKGMLGDWVWIFTESALDEVQIVPHGHLATRDLRGVIGVRQSIGKGLYSRSVTKHWADYSHNKPLTPVVGRVIDSVLVIAKAIQNAVQAGDQVTSGNAGLFCNLTRRNPPSISGITLNKYIQKVQTAGFMGFLSFSQDGFLANPSIDIINVKENEFDKVGEWNTKDGLMMDSDKTVVWMSGGPGTPRDSENVLADRTIRVVSFKGSPFTMPVGNVSSSVDRFEGAVIDLLDRLSEILHFNYTIYMSPDGRVGVENPVTGNWDGVINELIQERADLAVGPITITSHRWKVIDFTQPFMTSGIGVVMGTENSPKPYFRFLEPFKSDLWITIFGAVLGMGVVNWLFSVVSPFGFYGRCVQSINKRVKKSYLKQKYSLSFLNSIWSSAAYYLGQGPDGNHPVSASGRAAVAVWWFVITILGATYTANMAAFLTTTRMQTPIRRIEDLSSQTEIAYGCVENSLTQNFFQSSSVQRYQMMWEYMKLRRSLQPDTYTAIERTLKGKYAFIHDAPILEYLARKTYCGRIKLIGGYDTRTFGNAHYGFALPKKSPYTNLLSVEILKLVQSGIAKTMIEEWMIERTPCAPLDEAEEQDAKSSDTSKMGINNMLGVFIFMVAGIAIGGVLLLLEWFVAAYSDVKRDKRKRNKFVGFWCAICSRVIRSWKYRGRIAAKISQQKHGMTFHASRSTQTSSSYRPILRDNASETSVATPTLATPTLVTPNTRMKTPSRLEYNTGLLSRRSDSVEL</sequence>
<evidence type="ECO:0000259" key="20">
    <source>
        <dbReference type="SMART" id="SM00918"/>
    </source>
</evidence>
<dbReference type="GO" id="GO:0005886">
    <property type="term" value="C:plasma membrane"/>
    <property type="evidence" value="ECO:0000318"/>
    <property type="project" value="GO_Central"/>
</dbReference>
<evidence type="ECO:0000256" key="14">
    <source>
        <dbReference type="ARBA" id="ARBA00034100"/>
    </source>
</evidence>
<dbReference type="KEGG" id="nve:5518754"/>
<dbReference type="HOGENOM" id="CLU_007257_1_1_1"/>
<keyword evidence="17" id="KW-1015">Disulfide bond</keyword>
<protein>
    <recommendedName>
        <fullName evidence="23">Glutamate receptor</fullName>
    </recommendedName>
</protein>
<dbReference type="FunFam" id="1.10.287.70:FF:000105">
    <property type="entry name" value="Eye-enriched kainate receptor, isoform A"/>
    <property type="match status" value="1"/>
</dbReference>
<feature type="binding site" evidence="15">
    <location>
        <position position="463"/>
    </location>
    <ligand>
        <name>L-glutamate</name>
        <dbReference type="ChEBI" id="CHEBI:29985"/>
    </ligand>
</feature>
<evidence type="ECO:0000256" key="8">
    <source>
        <dbReference type="ARBA" id="ARBA00023136"/>
    </source>
</evidence>
<dbReference type="GO" id="GO:1904315">
    <property type="term" value="F:transmitter-gated monoatomic ion channel activity involved in regulation of postsynaptic membrane potential"/>
    <property type="evidence" value="ECO:0000318"/>
    <property type="project" value="GO_Central"/>
</dbReference>
<dbReference type="GO" id="GO:0050804">
    <property type="term" value="P:modulation of chemical synaptic transmission"/>
    <property type="evidence" value="ECO:0000318"/>
    <property type="project" value="GO_Central"/>
</dbReference>
<proteinExistence type="predicted"/>
<dbReference type="OrthoDB" id="5968723at2759"/>
<evidence type="ECO:0000256" key="3">
    <source>
        <dbReference type="ARBA" id="ARBA00022475"/>
    </source>
</evidence>
<evidence type="ECO:0000256" key="15">
    <source>
        <dbReference type="PIRSR" id="PIRSR601508-1"/>
    </source>
</evidence>
<dbReference type="InterPro" id="IPR001508">
    <property type="entry name" value="Iono_Glu_rcpt_met"/>
</dbReference>
<keyword evidence="7" id="KW-0406">Ion transport</keyword>
<feature type="binding site" evidence="15">
    <location>
        <position position="470"/>
    </location>
    <ligand>
        <name>L-glutamate</name>
        <dbReference type="ChEBI" id="CHEBI:29985"/>
    </ligand>
</feature>
<dbReference type="SUPFAM" id="SSF53850">
    <property type="entry name" value="Periplasmic binding protein-like II"/>
    <property type="match status" value="1"/>
</dbReference>
<keyword evidence="5 18" id="KW-1133">Transmembrane helix</keyword>
<evidence type="ECO:0000256" key="1">
    <source>
        <dbReference type="ARBA" id="ARBA00004651"/>
    </source>
</evidence>
<keyword evidence="8 18" id="KW-0472">Membrane</keyword>
<dbReference type="Pfam" id="PF00060">
    <property type="entry name" value="Lig_chan"/>
    <property type="match status" value="1"/>
</dbReference>
<evidence type="ECO:0000256" key="9">
    <source>
        <dbReference type="ARBA" id="ARBA00023170"/>
    </source>
</evidence>
<evidence type="ECO:0000256" key="2">
    <source>
        <dbReference type="ARBA" id="ARBA00022448"/>
    </source>
</evidence>
<dbReference type="Proteomes" id="UP000001593">
    <property type="component" value="Unassembled WGS sequence"/>
</dbReference>
<feature type="site" description="Crucial to convey clamshell closure to channel opening" evidence="16">
    <location>
        <position position="621"/>
    </location>
</feature>
<dbReference type="Gene3D" id="1.10.287.70">
    <property type="match status" value="1"/>
</dbReference>
<dbReference type="CDD" id="cd00998">
    <property type="entry name" value="PBP2_iGluR_ligand_binding"/>
    <property type="match status" value="1"/>
</dbReference>
<feature type="site" description="Interaction with the cone snail toxin Con-ikot-ikot" evidence="16">
    <location>
        <position position="741"/>
    </location>
</feature>
<dbReference type="Gene3D" id="3.40.50.2300">
    <property type="match status" value="2"/>
</dbReference>
<dbReference type="InterPro" id="IPR019594">
    <property type="entry name" value="Glu/Gly-bd"/>
</dbReference>
<dbReference type="InterPro" id="IPR001828">
    <property type="entry name" value="ANF_lig-bd_rcpt"/>
</dbReference>
<organism evidence="21 22">
    <name type="scientific">Nematostella vectensis</name>
    <name type="common">Starlet sea anemone</name>
    <dbReference type="NCBI Taxonomy" id="45351"/>
    <lineage>
        <taxon>Eukaryota</taxon>
        <taxon>Metazoa</taxon>
        <taxon>Cnidaria</taxon>
        <taxon>Anthozoa</taxon>
        <taxon>Hexacorallia</taxon>
        <taxon>Actiniaria</taxon>
        <taxon>Edwardsiidae</taxon>
        <taxon>Nematostella</taxon>
    </lineage>
</organism>
<evidence type="ECO:0000256" key="18">
    <source>
        <dbReference type="SAM" id="Phobius"/>
    </source>
</evidence>
<feature type="transmembrane region" description="Helical" evidence="18">
    <location>
        <begin position="556"/>
        <end position="572"/>
    </location>
</feature>
<feature type="binding site" evidence="15">
    <location>
        <position position="689"/>
    </location>
    <ligand>
        <name>L-glutamate</name>
        <dbReference type="ChEBI" id="CHEBI:29985"/>
    </ligand>
</feature>
<dbReference type="InterPro" id="IPR015683">
    <property type="entry name" value="Ionotropic_Glu_rcpt"/>
</dbReference>
<keyword evidence="3" id="KW-1003">Cell membrane</keyword>
<dbReference type="SMART" id="SM00079">
    <property type="entry name" value="PBPe"/>
    <property type="match status" value="1"/>
</dbReference>
<feature type="binding site" evidence="15">
    <location>
        <position position="643"/>
    </location>
    <ligand>
        <name>L-glutamate</name>
        <dbReference type="ChEBI" id="CHEBI:29985"/>
    </ligand>
</feature>
<dbReference type="SMART" id="SM00918">
    <property type="entry name" value="Lig_chan-Glu_bd"/>
    <property type="match status" value="1"/>
</dbReference>
<dbReference type="InterPro" id="IPR028082">
    <property type="entry name" value="Peripla_BP_I"/>
</dbReference>
<evidence type="ECO:0000256" key="5">
    <source>
        <dbReference type="ARBA" id="ARBA00022989"/>
    </source>
</evidence>
<keyword evidence="6" id="KW-0770">Synapse</keyword>
<keyword evidence="13" id="KW-0407">Ion channel</keyword>
<dbReference type="InParanoid" id="A7RPU4"/>
<reference evidence="21 22" key="1">
    <citation type="journal article" date="2007" name="Science">
        <title>Sea anemone genome reveals ancestral eumetazoan gene repertoire and genomic organization.</title>
        <authorList>
            <person name="Putnam N.H."/>
            <person name="Srivastava M."/>
            <person name="Hellsten U."/>
            <person name="Dirks B."/>
            <person name="Chapman J."/>
            <person name="Salamov A."/>
            <person name="Terry A."/>
            <person name="Shapiro H."/>
            <person name="Lindquist E."/>
            <person name="Kapitonov V.V."/>
            <person name="Jurka J."/>
            <person name="Genikhovich G."/>
            <person name="Grigoriev I.V."/>
            <person name="Lucas S.M."/>
            <person name="Steele R.E."/>
            <person name="Finnerty J.R."/>
            <person name="Technau U."/>
            <person name="Martindale M.Q."/>
            <person name="Rokhsar D.S."/>
        </authorList>
    </citation>
    <scope>NUCLEOTIDE SEQUENCE [LARGE SCALE GENOMIC DNA]</scope>
    <source>
        <strain evidence="22">CH2 X CH6</strain>
    </source>
</reference>
<keyword evidence="22" id="KW-1185">Reference proteome</keyword>
<evidence type="ECO:0000313" key="22">
    <source>
        <dbReference type="Proteomes" id="UP000001593"/>
    </source>
</evidence>
<dbReference type="GO" id="GO:0098839">
    <property type="term" value="C:postsynaptic density membrane"/>
    <property type="evidence" value="ECO:0000318"/>
    <property type="project" value="GO_Central"/>
</dbReference>
<evidence type="ECO:0000256" key="6">
    <source>
        <dbReference type="ARBA" id="ARBA00023018"/>
    </source>
</evidence>
<evidence type="ECO:0000256" key="11">
    <source>
        <dbReference type="ARBA" id="ARBA00023257"/>
    </source>
</evidence>
<dbReference type="Pfam" id="PF01094">
    <property type="entry name" value="ANF_receptor"/>
    <property type="match status" value="1"/>
</dbReference>
<dbReference type="PRINTS" id="PR00177">
    <property type="entry name" value="NMDARECEPTOR"/>
</dbReference>